<keyword evidence="3" id="KW-1185">Reference proteome</keyword>
<dbReference type="EMBL" id="JBGBPQ010000011">
    <property type="protein sequence ID" value="KAL1515678.1"/>
    <property type="molecule type" value="Genomic_DNA"/>
</dbReference>
<feature type="region of interest" description="Disordered" evidence="1">
    <location>
        <begin position="61"/>
        <end position="81"/>
    </location>
</feature>
<comment type="caution">
    <text evidence="2">The sequence shown here is derived from an EMBL/GenBank/DDBJ whole genome shotgun (WGS) entry which is preliminary data.</text>
</comment>
<feature type="compositionally biased region" description="Polar residues" evidence="1">
    <location>
        <begin position="67"/>
        <end position="81"/>
    </location>
</feature>
<reference evidence="2 3" key="1">
    <citation type="journal article" date="2024" name="Science">
        <title>Giant polyketide synthase enzymes in the biosynthesis of giant marine polyether toxins.</title>
        <authorList>
            <person name="Fallon T.R."/>
            <person name="Shende V.V."/>
            <person name="Wierzbicki I.H."/>
            <person name="Pendleton A.L."/>
            <person name="Watervoot N.F."/>
            <person name="Auber R.P."/>
            <person name="Gonzalez D.J."/>
            <person name="Wisecaver J.H."/>
            <person name="Moore B.S."/>
        </authorList>
    </citation>
    <scope>NUCLEOTIDE SEQUENCE [LARGE SCALE GENOMIC DNA]</scope>
    <source>
        <strain evidence="2 3">12B1</strain>
    </source>
</reference>
<sequence length="99" mass="11028">MQPKCPSLHRLSRCRNRVPNLVCDGRCGRGRIAVYSWRWSCDLCDFDVCEECATQLAVETDAAHPLSQPTPKSSSDTSHQAVISLSDAMRHQFSACGFQ</sequence>
<evidence type="ECO:0008006" key="4">
    <source>
        <dbReference type="Google" id="ProtNLM"/>
    </source>
</evidence>
<dbReference type="Proteomes" id="UP001515480">
    <property type="component" value="Unassembled WGS sequence"/>
</dbReference>
<dbReference type="SUPFAM" id="SSF57850">
    <property type="entry name" value="RING/U-box"/>
    <property type="match status" value="1"/>
</dbReference>
<proteinExistence type="predicted"/>
<evidence type="ECO:0000256" key="1">
    <source>
        <dbReference type="SAM" id="MobiDB-lite"/>
    </source>
</evidence>
<gene>
    <name evidence="2" type="ORF">AB1Y20_002295</name>
</gene>
<organism evidence="2 3">
    <name type="scientific">Prymnesium parvum</name>
    <name type="common">Toxic golden alga</name>
    <dbReference type="NCBI Taxonomy" id="97485"/>
    <lineage>
        <taxon>Eukaryota</taxon>
        <taxon>Haptista</taxon>
        <taxon>Haptophyta</taxon>
        <taxon>Prymnesiophyceae</taxon>
        <taxon>Prymnesiales</taxon>
        <taxon>Prymnesiaceae</taxon>
        <taxon>Prymnesium</taxon>
    </lineage>
</organism>
<evidence type="ECO:0000313" key="2">
    <source>
        <dbReference type="EMBL" id="KAL1515678.1"/>
    </source>
</evidence>
<dbReference type="AlphaFoldDB" id="A0AB34J7K8"/>
<protein>
    <recommendedName>
        <fullName evidence="4">ZZ-type domain-containing protein</fullName>
    </recommendedName>
</protein>
<evidence type="ECO:0000313" key="3">
    <source>
        <dbReference type="Proteomes" id="UP001515480"/>
    </source>
</evidence>
<name>A0AB34J7K8_PRYPA</name>
<accession>A0AB34J7K8</accession>